<keyword evidence="6" id="KW-1015">Disulfide bond</keyword>
<evidence type="ECO:0000259" key="10">
    <source>
        <dbReference type="PROSITE" id="PS51767"/>
    </source>
</evidence>
<dbReference type="OrthoDB" id="2747330at2759"/>
<feature type="disulfide bond" evidence="6">
    <location>
        <begin position="384"/>
        <end position="420"/>
    </location>
</feature>
<dbReference type="Proteomes" id="UP000237144">
    <property type="component" value="Unassembled WGS sequence"/>
</dbReference>
<evidence type="ECO:0000256" key="6">
    <source>
        <dbReference type="PIRSR" id="PIRSR601461-2"/>
    </source>
</evidence>
<feature type="signal peptide" evidence="9">
    <location>
        <begin position="1"/>
        <end position="24"/>
    </location>
</feature>
<reference evidence="11 12" key="1">
    <citation type="journal article" date="2018" name="Front. Microbiol.">
        <title>Prospects for Fungal Bioremediation of Acidic Radioactive Waste Sites: Characterization and Genome Sequence of Rhodotorula taiwanensis MD1149.</title>
        <authorList>
            <person name="Tkavc R."/>
            <person name="Matrosova V.Y."/>
            <person name="Grichenko O.E."/>
            <person name="Gostincar C."/>
            <person name="Volpe R.P."/>
            <person name="Klimenkova P."/>
            <person name="Gaidamakova E.K."/>
            <person name="Zhou C.E."/>
            <person name="Stewart B.J."/>
            <person name="Lyman M.G."/>
            <person name="Malfatti S.A."/>
            <person name="Rubinfeld B."/>
            <person name="Courtot M."/>
            <person name="Singh J."/>
            <person name="Dalgard C.L."/>
            <person name="Hamilton T."/>
            <person name="Frey K.G."/>
            <person name="Gunde-Cimerman N."/>
            <person name="Dugan L."/>
            <person name="Daly M.J."/>
        </authorList>
    </citation>
    <scope>NUCLEOTIDE SEQUENCE [LARGE SCALE GENOMIC DNA]</scope>
    <source>
        <strain evidence="11 12">MD1149</strain>
    </source>
</reference>
<keyword evidence="3 7" id="KW-0064">Aspartyl protease</keyword>
<protein>
    <recommendedName>
        <fullName evidence="10">Peptidase A1 domain-containing protein</fullName>
    </recommendedName>
</protein>
<dbReference type="Gene3D" id="2.40.70.10">
    <property type="entry name" value="Acid Proteases"/>
    <property type="match status" value="2"/>
</dbReference>
<dbReference type="Pfam" id="PF00026">
    <property type="entry name" value="Asp"/>
    <property type="match status" value="1"/>
</dbReference>
<dbReference type="InterPro" id="IPR001461">
    <property type="entry name" value="Aspartic_peptidase_A1"/>
</dbReference>
<dbReference type="InterPro" id="IPR021109">
    <property type="entry name" value="Peptidase_aspartic_dom_sf"/>
</dbReference>
<dbReference type="GO" id="GO:0006508">
    <property type="term" value="P:proteolysis"/>
    <property type="evidence" value="ECO:0007669"/>
    <property type="project" value="UniProtKB-KW"/>
</dbReference>
<dbReference type="GO" id="GO:0004190">
    <property type="term" value="F:aspartic-type endopeptidase activity"/>
    <property type="evidence" value="ECO:0007669"/>
    <property type="project" value="UniProtKB-KW"/>
</dbReference>
<dbReference type="PROSITE" id="PS51767">
    <property type="entry name" value="PEPTIDASE_A1"/>
    <property type="match status" value="1"/>
</dbReference>
<organism evidence="11 12">
    <name type="scientific">Rhodotorula taiwanensis</name>
    <dbReference type="NCBI Taxonomy" id="741276"/>
    <lineage>
        <taxon>Eukaryota</taxon>
        <taxon>Fungi</taxon>
        <taxon>Dikarya</taxon>
        <taxon>Basidiomycota</taxon>
        <taxon>Pucciniomycotina</taxon>
        <taxon>Microbotryomycetes</taxon>
        <taxon>Sporidiobolales</taxon>
        <taxon>Sporidiobolaceae</taxon>
        <taxon>Rhodotorula</taxon>
    </lineage>
</organism>
<dbReference type="PROSITE" id="PS00141">
    <property type="entry name" value="ASP_PROTEASE"/>
    <property type="match status" value="2"/>
</dbReference>
<evidence type="ECO:0000256" key="9">
    <source>
        <dbReference type="SAM" id="SignalP"/>
    </source>
</evidence>
<feature type="region of interest" description="Disordered" evidence="8">
    <location>
        <begin position="101"/>
        <end position="125"/>
    </location>
</feature>
<gene>
    <name evidence="11" type="ORF">BMF94_1195</name>
</gene>
<evidence type="ECO:0000256" key="2">
    <source>
        <dbReference type="ARBA" id="ARBA00022670"/>
    </source>
</evidence>
<accession>A0A2S5BFP8</accession>
<dbReference type="EMBL" id="PJQD01000013">
    <property type="protein sequence ID" value="POY75573.1"/>
    <property type="molecule type" value="Genomic_DNA"/>
</dbReference>
<evidence type="ECO:0000313" key="11">
    <source>
        <dbReference type="EMBL" id="POY75573.1"/>
    </source>
</evidence>
<evidence type="ECO:0000313" key="12">
    <source>
        <dbReference type="Proteomes" id="UP000237144"/>
    </source>
</evidence>
<evidence type="ECO:0000256" key="4">
    <source>
        <dbReference type="ARBA" id="ARBA00022801"/>
    </source>
</evidence>
<keyword evidence="12" id="KW-1185">Reference proteome</keyword>
<evidence type="ECO:0000256" key="1">
    <source>
        <dbReference type="ARBA" id="ARBA00007447"/>
    </source>
</evidence>
<dbReference type="PANTHER" id="PTHR47966">
    <property type="entry name" value="BETA-SITE APP-CLEAVING ENZYME, ISOFORM A-RELATED"/>
    <property type="match status" value="1"/>
</dbReference>
<feature type="active site" evidence="5">
    <location>
        <position position="162"/>
    </location>
</feature>
<keyword evidence="2 7" id="KW-0645">Protease</keyword>
<dbReference type="PRINTS" id="PR00792">
    <property type="entry name" value="PEPSIN"/>
</dbReference>
<dbReference type="InterPro" id="IPR033121">
    <property type="entry name" value="PEPTIDASE_A1"/>
</dbReference>
<dbReference type="SUPFAM" id="SSF50630">
    <property type="entry name" value="Acid proteases"/>
    <property type="match status" value="1"/>
</dbReference>
<name>A0A2S5BFP8_9BASI</name>
<comment type="caution">
    <text evidence="11">The sequence shown here is derived from an EMBL/GenBank/DDBJ whole genome shotgun (WGS) entry which is preliminary data.</text>
</comment>
<keyword evidence="4 7" id="KW-0378">Hydrolase</keyword>
<evidence type="ECO:0000256" key="7">
    <source>
        <dbReference type="RuleBase" id="RU000454"/>
    </source>
</evidence>
<feature type="domain" description="Peptidase A1" evidence="10">
    <location>
        <begin position="144"/>
        <end position="465"/>
    </location>
</feature>
<keyword evidence="9" id="KW-0732">Signal</keyword>
<evidence type="ECO:0000256" key="3">
    <source>
        <dbReference type="ARBA" id="ARBA00022750"/>
    </source>
</evidence>
<feature type="region of interest" description="Disordered" evidence="8">
    <location>
        <begin position="593"/>
        <end position="616"/>
    </location>
</feature>
<proteinExistence type="inferred from homology"/>
<sequence>MHFFSSACTVAVAAVIGLGNPVEAHGSYQRTQHTKRMLDLRTADGVVNLDFLTNDFKRASHKYDKANTNFKANHVLLARNSTLARRQNDVFTRAQELERRNLVKRDGSKRADTRRRRRDGLDKRASSGSIGLTDYFSGGQDAAYYGSIGIGTPAQTFNVIFDTGSADLFVPSANATTSHKQFVTAKSSTIEVSSAEWDITYGTGSSSGYLARDTVTVGGLSVPKTIFALADTTAKVIESLPSDGICGLAFSTIATSGAPTVFENAISAGLVSSPEFGFYLQRAKDLTSQSKGTIGGGELCFGCTDSSKYSGDISWNAVSAKAYWEIPSDGITINGNVVSGTSFAAAIDTGTSLTYVPTAVAKALYAQIGGTAANDGSGEYYVPCVSPFQAIGFSFGGVNYNVPLEDIYLGYASSSNKNQCILGILGQDMYDADGNQVAIIGALFLKSVYSVFSYSNNGSPAVGFAPSITSGVSSTSSSPSGASGAALGAASSSGVGAAAAAAAGNGSSAAVASGGYTATQVAQVTVDGPLATSIKTYDATAAPAMSSSASNSSDAFASSDASASSSDGGFTFTVFSIASQTATQTSSYAVTTQTSTAGPAPTADAAQANESSKTSGAGRLVAGTSGLAALLAACVVGSLV</sequence>
<evidence type="ECO:0000256" key="8">
    <source>
        <dbReference type="SAM" id="MobiDB-lite"/>
    </source>
</evidence>
<dbReference type="STRING" id="741276.A0A2S5BFP8"/>
<dbReference type="AlphaFoldDB" id="A0A2S5BFP8"/>
<feature type="compositionally biased region" description="Basic and acidic residues" evidence="8">
    <location>
        <begin position="101"/>
        <end position="111"/>
    </location>
</feature>
<evidence type="ECO:0000256" key="5">
    <source>
        <dbReference type="PIRSR" id="PIRSR601461-1"/>
    </source>
</evidence>
<comment type="similarity">
    <text evidence="1 7">Belongs to the peptidase A1 family.</text>
</comment>
<feature type="chain" id="PRO_5015676443" description="Peptidase A1 domain-containing protein" evidence="9">
    <location>
        <begin position="25"/>
        <end position="640"/>
    </location>
</feature>
<dbReference type="FunFam" id="2.40.70.10:FF:000115">
    <property type="entry name" value="Lysosomal aspartic protease"/>
    <property type="match status" value="1"/>
</dbReference>
<feature type="active site" evidence="5">
    <location>
        <position position="348"/>
    </location>
</feature>
<dbReference type="PANTHER" id="PTHR47966:SF51">
    <property type="entry name" value="BETA-SITE APP-CLEAVING ENZYME, ISOFORM A-RELATED"/>
    <property type="match status" value="1"/>
</dbReference>
<feature type="compositionally biased region" description="Low complexity" evidence="8">
    <location>
        <begin position="593"/>
        <end position="608"/>
    </location>
</feature>
<dbReference type="InterPro" id="IPR001969">
    <property type="entry name" value="Aspartic_peptidase_AS"/>
</dbReference>